<evidence type="ECO:0000259" key="1">
    <source>
        <dbReference type="Pfam" id="PF03372"/>
    </source>
</evidence>
<sequence>MAAWRGQHAAIPLWPCKCNYDMRVPGHPLLAKSVRGQRQLEVLRELRRGTLFCALCSKLQRRDQSQREISVSSAAAAAARDSLQGPEIDVWSFNLRTELVKEDDAENSWAKRRDEVAALIRKYDPAVVCTQEATVAMLSHLCKRLDGRYCWKGISRKLDGDDECAGFLFNIQQVELLDHSVFWLSPPACPDGHPGWDAKLPRTCEVAMFKIRDELSAGSLPMKMRILNTHFDHEGVAARSKSAALILDAIIKFNEQIPGCPQILCGDFNSPKSSEPYGLLSDALQDVFRCASDIQTFGAQSTIHKWQGLSFDDGMGDGTVDLSKEDSRPDSRYIDWILWLNGRPSRGFAELQLLRCRVLTDTLPNGRYPSDHFPLSATFVAIDSNHQSRL</sequence>
<dbReference type="Proteomes" id="UP001642464">
    <property type="component" value="Unassembled WGS sequence"/>
</dbReference>
<dbReference type="Gene3D" id="3.60.10.10">
    <property type="entry name" value="Endonuclease/exonuclease/phosphatase"/>
    <property type="match status" value="1"/>
</dbReference>
<feature type="domain" description="Endonuclease/exonuclease/phosphatase" evidence="1">
    <location>
        <begin position="92"/>
        <end position="372"/>
    </location>
</feature>
<dbReference type="PANTHER" id="PTHR12121">
    <property type="entry name" value="CARBON CATABOLITE REPRESSOR PROTEIN 4"/>
    <property type="match status" value="1"/>
</dbReference>
<gene>
    <name evidence="2" type="ORF">SCF082_LOCUS15976</name>
</gene>
<dbReference type="SUPFAM" id="SSF56219">
    <property type="entry name" value="DNase I-like"/>
    <property type="match status" value="1"/>
</dbReference>
<protein>
    <submittedName>
        <fullName evidence="2">Developmentally-regulated GTP-binding protein 1</fullName>
    </submittedName>
</protein>
<evidence type="ECO:0000313" key="3">
    <source>
        <dbReference type="Proteomes" id="UP001642464"/>
    </source>
</evidence>
<keyword evidence="3" id="KW-1185">Reference proteome</keyword>
<dbReference type="Pfam" id="PF03372">
    <property type="entry name" value="Exo_endo_phos"/>
    <property type="match status" value="1"/>
</dbReference>
<comment type="caution">
    <text evidence="2">The sequence shown here is derived from an EMBL/GenBank/DDBJ whole genome shotgun (WGS) entry which is preliminary data.</text>
</comment>
<organism evidence="2 3">
    <name type="scientific">Durusdinium trenchii</name>
    <dbReference type="NCBI Taxonomy" id="1381693"/>
    <lineage>
        <taxon>Eukaryota</taxon>
        <taxon>Sar</taxon>
        <taxon>Alveolata</taxon>
        <taxon>Dinophyceae</taxon>
        <taxon>Suessiales</taxon>
        <taxon>Symbiodiniaceae</taxon>
        <taxon>Durusdinium</taxon>
    </lineage>
</organism>
<name>A0ABP0K9G0_9DINO</name>
<dbReference type="InterPro" id="IPR050410">
    <property type="entry name" value="CCR4/nocturin_mRNA_transcr"/>
</dbReference>
<accession>A0ABP0K9G0</accession>
<evidence type="ECO:0000313" key="2">
    <source>
        <dbReference type="EMBL" id="CAK9022908.1"/>
    </source>
</evidence>
<dbReference type="EMBL" id="CAXAMM010010269">
    <property type="protein sequence ID" value="CAK9022908.1"/>
    <property type="molecule type" value="Genomic_DNA"/>
</dbReference>
<proteinExistence type="predicted"/>
<dbReference type="PANTHER" id="PTHR12121:SF36">
    <property type="entry name" value="ENDONUCLEASE_EXONUCLEASE_PHOSPHATASE DOMAIN-CONTAINING PROTEIN"/>
    <property type="match status" value="1"/>
</dbReference>
<dbReference type="InterPro" id="IPR036691">
    <property type="entry name" value="Endo/exonu/phosph_ase_sf"/>
</dbReference>
<reference evidence="2 3" key="1">
    <citation type="submission" date="2024-02" db="EMBL/GenBank/DDBJ databases">
        <authorList>
            <person name="Chen Y."/>
            <person name="Shah S."/>
            <person name="Dougan E. K."/>
            <person name="Thang M."/>
            <person name="Chan C."/>
        </authorList>
    </citation>
    <scope>NUCLEOTIDE SEQUENCE [LARGE SCALE GENOMIC DNA]</scope>
</reference>
<dbReference type="CDD" id="cd09083">
    <property type="entry name" value="EEP-1"/>
    <property type="match status" value="1"/>
</dbReference>
<dbReference type="InterPro" id="IPR005135">
    <property type="entry name" value="Endo/exonuclease/phosphatase"/>
</dbReference>